<dbReference type="CDD" id="cd01740">
    <property type="entry name" value="GATase1_FGAR_AT"/>
    <property type="match status" value="1"/>
</dbReference>
<dbReference type="FunFam" id="1.10.8.750:FF:000002">
    <property type="entry name" value="Phosphoribosylformylglycinamidine synthase"/>
    <property type="match status" value="1"/>
</dbReference>
<evidence type="ECO:0000256" key="4">
    <source>
        <dbReference type="ARBA" id="ARBA00012747"/>
    </source>
</evidence>
<dbReference type="VEuPathDB" id="FungiDB:LELG_03256"/>
<keyword evidence="8" id="KW-0547">Nucleotide-binding</keyword>
<evidence type="ECO:0000256" key="2">
    <source>
        <dbReference type="ARBA" id="ARBA00004920"/>
    </source>
</evidence>
<comment type="function">
    <text evidence="16">Phosphoribosylformylglycinamidine synthase involved in the purines biosynthetic pathway. Catalyzes the ATP-dependent conversion of formylglycinamide ribonucleotide (FGAR) and glutamine to yield formylglycinamidine ribonucleotide (FGAM) and glutamate.</text>
</comment>
<comment type="similarity">
    <text evidence="3">In the N-terminal section; belongs to the FGAMS family.</text>
</comment>
<dbReference type="FunFam" id="3.40.50.880:FF:000008">
    <property type="entry name" value="Phosphoribosylformylglycinamidine synthase"/>
    <property type="match status" value="1"/>
</dbReference>
<dbReference type="InterPro" id="IPR040707">
    <property type="entry name" value="FGAR-AT_N"/>
</dbReference>
<dbReference type="STRING" id="379508.A5E0W9"/>
<dbReference type="eggNOG" id="KOG1907">
    <property type="taxonomic scope" value="Eukaryota"/>
</dbReference>
<dbReference type="GO" id="GO:0006189">
    <property type="term" value="P:'de novo' IMP biosynthetic process"/>
    <property type="evidence" value="ECO:0007669"/>
    <property type="project" value="UniProtKB-UniPathway"/>
</dbReference>
<dbReference type="KEGG" id="lel:PVL30_002752"/>
<dbReference type="NCBIfam" id="NF003672">
    <property type="entry name" value="PRK05297.1"/>
    <property type="match status" value="1"/>
</dbReference>
<dbReference type="UniPathway" id="UPA00074">
    <property type="reaction ID" value="UER00128"/>
</dbReference>
<dbReference type="SUPFAM" id="SSF56042">
    <property type="entry name" value="PurM C-terminal domain-like"/>
    <property type="match status" value="2"/>
</dbReference>
<dbReference type="GO" id="GO:0005737">
    <property type="term" value="C:cytoplasm"/>
    <property type="evidence" value="ECO:0007669"/>
    <property type="project" value="UniProtKB-SubCell"/>
</dbReference>
<dbReference type="Pfam" id="PF22689">
    <property type="entry name" value="FGAR-AT_PurM_N-like"/>
    <property type="match status" value="1"/>
</dbReference>
<dbReference type="InterPro" id="IPR036921">
    <property type="entry name" value="PurM-like_N_sf"/>
</dbReference>
<dbReference type="Pfam" id="PF02769">
    <property type="entry name" value="AIRS_C"/>
    <property type="match status" value="2"/>
</dbReference>
<sequence length="1335" mass="146323">MAENFLILPGPKALSQFRVNTLIQEVEKKLGQPQLIEGVASQYTHYVSLKKPLTAKQLELLKILLTYDNPVDDNQPLNKELIKYSTGGEHKFANTESSQELIQILPRPGTISPWSSKATDISQICGLGDFVERIERGLSLLIQYKNGASAKVQGEALTSVFDRMTQKLYINNDFPQYNDLFAHHEPKPLVVVDLLGDESNLTKANKEMGLALDKGEIEYLTNAFTQVIGRNPTDVELFMFAQVNSEHCRHKIFNADWTIDGEAKEKSLFKMIRNTHEKNPQYTVSAYSDNAAVFEGPEGYVFTPDFKTKQWKSIKENVQTLVKVETHNHPTAVSPFAGAATGSGGEIRDEGAVGRGSKSKAGLSGFTVSDLNIPDLKQPWERDIGKPNHIASSLDIMIEAPIGSAAFNNEFGRPAINGYFRTLTTEVENGKGEKEVRGFHKPIMLAGGMGAIRPDLALKNRKITPGAKLIVLGGQSMLIGLGGGAASSISSGEGSAELDFASVQRGNPELQRRAQQVIDACVSLGVDGNPIQSIHDVGAGGLSNALPELVHDNDLGARFELRSILSLEPGMSPMEIWCNESQERYVLGVAPENLELFSEICKRERAPFAVVGDATEEQRLVLTDSLLKTTPIDLEMSVLFGKPPKMSRVAETEDLHLKPFSTSNLDIDESIQRVLQLPSVGSKSFLITIGDRFITGLVDRDQMVGPWQVPVADVGVTATSLGDTVLATGEAMAMGEKPNLALISAAASAKMCVAESLLNLFAADVSSLEHVKLSANWMSAANHPGEGAKLYEAVQAIGMELCPDLGISIPVGKDSMSMKMKWDDKEVTAPLALTVTAFAPVDNTSRTWTPQLLPVDDTVLVLVDLAAKEQKKSLGGSALAQVYKEVGDSAPTVHSNKVLKSFLQSLVVLHKQFPVLAYHDRSEGGLLTTVLEMAFAGRCGLDIALSGEDDKFVELFNEELGAVFQIKFQDLVQFKEVLKTNGVDEEYVKVVGRPNFGGDQSVNISYNGTPIYTSSRSDLQKLWSNTSYHIQKLRDNPLTSEQEYKAIEDNKDPGIQYQLTFNPSDRKTYNTRPKVAILREQGVNSQQEMAWSFLQAGFDVFDVTMSDILDGRVTLDDFVGLAACGGFSYGDVLGAGAGWAKSVLFNERARSEFKKFFQEREDTFAFGACNGCQFFSRIAELIPGSDHWPTFERNLSEQYEARFVMVEVEASEKNNSIFLQNMKGSKLPIAVAHGEGRAQFKSAEDAESFNLDVVHYVDNYGNVTQNYPFNPNGSPKGIAGISSKNGRVLAMMPHPERVTRKEANSFYPPAQGEEWGAYGPWVELFKNARAWVGDV</sequence>
<evidence type="ECO:0000256" key="10">
    <source>
        <dbReference type="ARBA" id="ARBA00022840"/>
    </source>
</evidence>
<keyword evidence="24" id="KW-1185">Reference proteome</keyword>
<dbReference type="InterPro" id="IPR029062">
    <property type="entry name" value="Class_I_gatase-like"/>
</dbReference>
<evidence type="ECO:0000256" key="12">
    <source>
        <dbReference type="ARBA" id="ARBA00022962"/>
    </source>
</evidence>
<dbReference type="HAMAP" id="MF_00419">
    <property type="entry name" value="PurL_1"/>
    <property type="match status" value="1"/>
</dbReference>
<dbReference type="SMART" id="SM01211">
    <property type="entry name" value="GATase_5"/>
    <property type="match status" value="1"/>
</dbReference>
<feature type="domain" description="FGAR-AT PurM N-terminal-like" evidence="22">
    <location>
        <begin position="682"/>
        <end position="840"/>
    </location>
</feature>
<dbReference type="SUPFAM" id="SSF82697">
    <property type="entry name" value="PurS-like"/>
    <property type="match status" value="1"/>
</dbReference>
<dbReference type="EC" id="6.3.5.3" evidence="4"/>
<comment type="subcellular location">
    <subcellularLocation>
        <location evidence="1">Cytoplasm</location>
    </subcellularLocation>
</comment>
<feature type="domain" description="PurM-like C-terminal" evidence="19">
    <location>
        <begin position="865"/>
        <end position="958"/>
    </location>
</feature>
<comment type="catalytic activity">
    <reaction evidence="15">
        <text>N(2)-formyl-N(1)-(5-phospho-beta-D-ribosyl)glycinamide + L-glutamine + ATP + H2O = 2-formamido-N(1)-(5-O-phospho-beta-D-ribosyl)acetamidine + L-glutamate + ADP + phosphate + H(+)</text>
        <dbReference type="Rhea" id="RHEA:17129"/>
        <dbReference type="ChEBI" id="CHEBI:15377"/>
        <dbReference type="ChEBI" id="CHEBI:15378"/>
        <dbReference type="ChEBI" id="CHEBI:29985"/>
        <dbReference type="ChEBI" id="CHEBI:30616"/>
        <dbReference type="ChEBI" id="CHEBI:43474"/>
        <dbReference type="ChEBI" id="CHEBI:58359"/>
        <dbReference type="ChEBI" id="CHEBI:147286"/>
        <dbReference type="ChEBI" id="CHEBI:147287"/>
        <dbReference type="ChEBI" id="CHEBI:456216"/>
        <dbReference type="EC" id="6.3.5.3"/>
    </reaction>
</comment>
<proteinExistence type="inferred from homology"/>
<evidence type="ECO:0000256" key="16">
    <source>
        <dbReference type="ARBA" id="ARBA00057317"/>
    </source>
</evidence>
<evidence type="ECO:0000313" key="24">
    <source>
        <dbReference type="Proteomes" id="UP000001996"/>
    </source>
</evidence>
<keyword evidence="11" id="KW-0460">Magnesium</keyword>
<organism evidence="23 24">
    <name type="scientific">Lodderomyces elongisporus (strain ATCC 11503 / CBS 2605 / JCM 1781 / NBRC 1676 / NRRL YB-4239)</name>
    <name type="common">Yeast</name>
    <name type="synonym">Saccharomyces elongisporus</name>
    <dbReference type="NCBI Taxonomy" id="379508"/>
    <lineage>
        <taxon>Eukaryota</taxon>
        <taxon>Fungi</taxon>
        <taxon>Dikarya</taxon>
        <taxon>Ascomycota</taxon>
        <taxon>Saccharomycotina</taxon>
        <taxon>Pichiomycetes</taxon>
        <taxon>Debaryomycetaceae</taxon>
        <taxon>Candida/Lodderomyces clade</taxon>
        <taxon>Lodderomyces</taxon>
    </lineage>
</organism>
<dbReference type="CDD" id="cd02203">
    <property type="entry name" value="PurL_repeat1"/>
    <property type="match status" value="1"/>
</dbReference>
<dbReference type="Gene3D" id="3.90.650.10">
    <property type="entry name" value="PurM-like C-terminal domain"/>
    <property type="match status" value="2"/>
</dbReference>
<dbReference type="InterPro" id="IPR010073">
    <property type="entry name" value="PurL_large"/>
</dbReference>
<evidence type="ECO:0000256" key="6">
    <source>
        <dbReference type="ARBA" id="ARBA00022598"/>
    </source>
</evidence>
<dbReference type="PANTHER" id="PTHR10099">
    <property type="entry name" value="PHOSPHORIBOSYLFORMYLGLYCINAMIDINE SYNTHASE"/>
    <property type="match status" value="1"/>
</dbReference>
<dbReference type="Pfam" id="PF18072">
    <property type="entry name" value="FGAR-AT_linker"/>
    <property type="match status" value="1"/>
</dbReference>
<dbReference type="InterPro" id="IPR041609">
    <property type="entry name" value="PurL_linker"/>
</dbReference>
<accession>A5E0W9</accession>
<keyword evidence="12" id="KW-0315">Glutamine amidotransferase</keyword>
<feature type="domain" description="Phosphoribosylformylglycinamidine synthase N-terminal" evidence="21">
    <location>
        <begin position="42"/>
        <end position="171"/>
    </location>
</feature>
<evidence type="ECO:0000259" key="22">
    <source>
        <dbReference type="Pfam" id="PF22689"/>
    </source>
</evidence>
<dbReference type="FunFam" id="3.30.1330.10:FF:000002">
    <property type="entry name" value="Phosphoribosylformylglycinamidine synthase"/>
    <property type="match status" value="1"/>
</dbReference>
<dbReference type="Pfam" id="PF13507">
    <property type="entry name" value="GATase_5"/>
    <property type="match status" value="1"/>
</dbReference>
<dbReference type="Gene3D" id="3.40.50.880">
    <property type="match status" value="1"/>
</dbReference>
<dbReference type="SUPFAM" id="SSF109736">
    <property type="entry name" value="FGAM synthase PurL, linker domain"/>
    <property type="match status" value="1"/>
</dbReference>
<evidence type="ECO:0000256" key="3">
    <source>
        <dbReference type="ARBA" id="ARBA00008608"/>
    </source>
</evidence>
<dbReference type="InterPro" id="IPR036676">
    <property type="entry name" value="PurM-like_C_sf"/>
</dbReference>
<dbReference type="Gene3D" id="3.30.1330.10">
    <property type="entry name" value="PurM-like, N-terminal domain"/>
    <property type="match status" value="2"/>
</dbReference>
<evidence type="ECO:0000256" key="8">
    <source>
        <dbReference type="ARBA" id="ARBA00022741"/>
    </source>
</evidence>
<dbReference type="HOGENOM" id="CLU_001031_0_2_1"/>
<dbReference type="CDD" id="cd02204">
    <property type="entry name" value="PurL_repeat2"/>
    <property type="match status" value="1"/>
</dbReference>
<dbReference type="SUPFAM" id="SSF52317">
    <property type="entry name" value="Class I glutamine amidotransferase-like"/>
    <property type="match status" value="1"/>
</dbReference>
<evidence type="ECO:0000259" key="21">
    <source>
        <dbReference type="Pfam" id="PF18076"/>
    </source>
</evidence>
<reference evidence="23 24" key="1">
    <citation type="journal article" date="2009" name="Nature">
        <title>Evolution of pathogenicity and sexual reproduction in eight Candida genomes.</title>
        <authorList>
            <person name="Butler G."/>
            <person name="Rasmussen M.D."/>
            <person name="Lin M.F."/>
            <person name="Santos M.A."/>
            <person name="Sakthikumar S."/>
            <person name="Munro C.A."/>
            <person name="Rheinbay E."/>
            <person name="Grabherr M."/>
            <person name="Forche A."/>
            <person name="Reedy J.L."/>
            <person name="Agrafioti I."/>
            <person name="Arnaud M.B."/>
            <person name="Bates S."/>
            <person name="Brown A.J."/>
            <person name="Brunke S."/>
            <person name="Costanzo M.C."/>
            <person name="Fitzpatrick D.A."/>
            <person name="de Groot P.W."/>
            <person name="Harris D."/>
            <person name="Hoyer L.L."/>
            <person name="Hube B."/>
            <person name="Klis F.M."/>
            <person name="Kodira C."/>
            <person name="Lennard N."/>
            <person name="Logue M.E."/>
            <person name="Martin R."/>
            <person name="Neiman A.M."/>
            <person name="Nikolaou E."/>
            <person name="Quail M.A."/>
            <person name="Quinn J."/>
            <person name="Santos M.C."/>
            <person name="Schmitzberger F.F."/>
            <person name="Sherlock G."/>
            <person name="Shah P."/>
            <person name="Silverstein K.A."/>
            <person name="Skrzypek M.S."/>
            <person name="Soll D."/>
            <person name="Staggs R."/>
            <person name="Stansfield I."/>
            <person name="Stumpf M.P."/>
            <person name="Sudbery P.E."/>
            <person name="Srikantha T."/>
            <person name="Zeng Q."/>
            <person name="Berman J."/>
            <person name="Berriman M."/>
            <person name="Heitman J."/>
            <person name="Gow N.A."/>
            <person name="Lorenz M.C."/>
            <person name="Birren B.W."/>
            <person name="Kellis M."/>
            <person name="Cuomo C.A."/>
        </authorList>
    </citation>
    <scope>NUCLEOTIDE SEQUENCE [LARGE SCALE GENOMIC DNA]</scope>
    <source>
        <strain evidence="24">ATCC 11503 / BCRC 21390 / CBS 2605 / JCM 1781 / NBRC 1676 / NRRL YB-4239</strain>
    </source>
</reference>
<dbReference type="GO" id="GO:0005524">
    <property type="term" value="F:ATP binding"/>
    <property type="evidence" value="ECO:0007669"/>
    <property type="project" value="UniProtKB-KW"/>
</dbReference>
<evidence type="ECO:0000259" key="19">
    <source>
        <dbReference type="Pfam" id="PF02769"/>
    </source>
</evidence>
<evidence type="ECO:0000256" key="17">
    <source>
        <dbReference type="ARBA" id="ARBA00071729"/>
    </source>
</evidence>
<dbReference type="GeneID" id="5232694"/>
<evidence type="ECO:0000256" key="13">
    <source>
        <dbReference type="ARBA" id="ARBA00029823"/>
    </source>
</evidence>
<dbReference type="Proteomes" id="UP000001996">
    <property type="component" value="Unassembled WGS sequence"/>
</dbReference>
<dbReference type="OMA" id="LSANWMW"/>
<dbReference type="NCBIfam" id="TIGR01735">
    <property type="entry name" value="FGAM_synt"/>
    <property type="match status" value="1"/>
</dbReference>
<evidence type="ECO:0000259" key="20">
    <source>
        <dbReference type="Pfam" id="PF18072"/>
    </source>
</evidence>
<name>A5E0W9_LODEL</name>
<dbReference type="GO" id="GO:0046872">
    <property type="term" value="F:metal ion binding"/>
    <property type="evidence" value="ECO:0007669"/>
    <property type="project" value="UniProtKB-KW"/>
</dbReference>
<keyword evidence="6" id="KW-0436">Ligase</keyword>
<evidence type="ECO:0000256" key="11">
    <source>
        <dbReference type="ARBA" id="ARBA00022842"/>
    </source>
</evidence>
<dbReference type="Pfam" id="PF18076">
    <property type="entry name" value="FGAR-AT_N"/>
    <property type="match status" value="1"/>
</dbReference>
<keyword evidence="10" id="KW-0067">ATP-binding</keyword>
<protein>
    <recommendedName>
        <fullName evidence="17">Phosphoribosylformylglycinamidine synthase</fullName>
        <ecNumber evidence="4">6.3.5.3</ecNumber>
    </recommendedName>
    <alternativeName>
        <fullName evidence="14">Formylglycinamide ribonucleotide amidotransferase</fullName>
    </alternativeName>
    <alternativeName>
        <fullName evidence="13">Formylglycinamide ribotide amidotransferase</fullName>
    </alternativeName>
</protein>
<dbReference type="FunFam" id="3.90.650.10:FF:000002">
    <property type="entry name" value="Phosphoribosylformylglycinamidine synthase"/>
    <property type="match status" value="1"/>
</dbReference>
<evidence type="ECO:0000256" key="9">
    <source>
        <dbReference type="ARBA" id="ARBA00022755"/>
    </source>
</evidence>
<keyword evidence="5" id="KW-0963">Cytoplasm</keyword>
<evidence type="ECO:0000256" key="7">
    <source>
        <dbReference type="ARBA" id="ARBA00022723"/>
    </source>
</evidence>
<evidence type="ECO:0000256" key="15">
    <source>
        <dbReference type="ARBA" id="ARBA00052585"/>
    </source>
</evidence>
<evidence type="ECO:0000256" key="1">
    <source>
        <dbReference type="ARBA" id="ARBA00004496"/>
    </source>
</evidence>
<dbReference type="InParanoid" id="A5E0W9"/>
<dbReference type="EMBL" id="CH981527">
    <property type="protein sequence ID" value="EDK45077.1"/>
    <property type="molecule type" value="Genomic_DNA"/>
</dbReference>
<keyword evidence="9" id="KW-0658">Purine biosynthesis</keyword>
<dbReference type="OrthoDB" id="6666987at2759"/>
<dbReference type="FunCoup" id="A5E0W9">
    <property type="interactions" value="934"/>
</dbReference>
<dbReference type="InterPro" id="IPR036604">
    <property type="entry name" value="PurS-like_sf"/>
</dbReference>
<keyword evidence="7" id="KW-0479">Metal-binding</keyword>
<comment type="pathway">
    <text evidence="2">Purine metabolism; IMP biosynthesis via de novo pathway; 5-amino-1-(5-phospho-D-ribosyl)imidazole from N(2)-formyl-N(1)-(5-phospho-D-ribosyl)glycinamide: step 1/2.</text>
</comment>
<dbReference type="PANTHER" id="PTHR10099:SF1">
    <property type="entry name" value="PHOSPHORIBOSYLFORMYLGLYCINAMIDINE SYNTHASE"/>
    <property type="match status" value="1"/>
</dbReference>
<feature type="domain" description="PurM-like C-terminal" evidence="19">
    <location>
        <begin position="465"/>
        <end position="623"/>
    </location>
</feature>
<dbReference type="SUPFAM" id="SSF55326">
    <property type="entry name" value="PurM N-terminal domain-like"/>
    <property type="match status" value="2"/>
</dbReference>
<feature type="region of interest" description="Disordered" evidence="18">
    <location>
        <begin position="333"/>
        <end position="360"/>
    </location>
</feature>
<dbReference type="GO" id="GO:0004642">
    <property type="term" value="F:phosphoribosylformylglycinamidine synthase activity"/>
    <property type="evidence" value="ECO:0007669"/>
    <property type="project" value="UniProtKB-EC"/>
</dbReference>
<evidence type="ECO:0000313" key="23">
    <source>
        <dbReference type="EMBL" id="EDK45077.1"/>
    </source>
</evidence>
<dbReference type="Gene3D" id="1.10.8.750">
    <property type="entry name" value="Phosphoribosylformylglycinamidine synthase, linker domain"/>
    <property type="match status" value="1"/>
</dbReference>
<dbReference type="InterPro" id="IPR010918">
    <property type="entry name" value="PurM-like_C_dom"/>
</dbReference>
<evidence type="ECO:0000256" key="14">
    <source>
        <dbReference type="ARBA" id="ARBA00032632"/>
    </source>
</evidence>
<dbReference type="PROSITE" id="PS51273">
    <property type="entry name" value="GATASE_TYPE_1"/>
    <property type="match status" value="1"/>
</dbReference>
<feature type="domain" description="Phosphoribosylformylglycinamidine synthase linker" evidence="20">
    <location>
        <begin position="201"/>
        <end position="251"/>
    </location>
</feature>
<gene>
    <name evidence="23" type="ORF">LELG_03256</name>
</gene>
<dbReference type="FunFam" id="3.30.1330.10:FF:000005">
    <property type="entry name" value="Phosphoribosylformylglycinamidine synthase"/>
    <property type="match status" value="1"/>
</dbReference>
<evidence type="ECO:0000256" key="18">
    <source>
        <dbReference type="SAM" id="MobiDB-lite"/>
    </source>
</evidence>
<dbReference type="InterPro" id="IPR055181">
    <property type="entry name" value="FGAR-AT_PurM_N-like"/>
</dbReference>
<evidence type="ECO:0000256" key="5">
    <source>
        <dbReference type="ARBA" id="ARBA00022490"/>
    </source>
</evidence>